<keyword evidence="3" id="KW-0902">Two-component regulatory system</keyword>
<dbReference type="Pfam" id="PF07730">
    <property type="entry name" value="HisKA_3"/>
    <property type="match status" value="1"/>
</dbReference>
<accession>A0A917CRQ4</accession>
<dbReference type="RefSeq" id="WP_188449725.1">
    <property type="nucleotide sequence ID" value="NZ_BMFO01000003.1"/>
</dbReference>
<feature type="transmembrane region" description="Helical" evidence="4">
    <location>
        <begin position="40"/>
        <end position="60"/>
    </location>
</feature>
<keyword evidence="4" id="KW-1133">Transmembrane helix</keyword>
<dbReference type="InterPro" id="IPR050482">
    <property type="entry name" value="Sensor_HK_TwoCompSys"/>
</dbReference>
<evidence type="ECO:0000256" key="1">
    <source>
        <dbReference type="ARBA" id="ARBA00022679"/>
    </source>
</evidence>
<dbReference type="GO" id="GO:0000155">
    <property type="term" value="F:phosphorelay sensor kinase activity"/>
    <property type="evidence" value="ECO:0007669"/>
    <property type="project" value="InterPro"/>
</dbReference>
<dbReference type="GO" id="GO:0016020">
    <property type="term" value="C:membrane"/>
    <property type="evidence" value="ECO:0007669"/>
    <property type="project" value="InterPro"/>
</dbReference>
<name>A0A917CRQ4_9GAMM</name>
<keyword evidence="4" id="KW-0812">Transmembrane</keyword>
<protein>
    <submittedName>
        <fullName evidence="7">Two-component sensor histidine kinase</fullName>
    </submittedName>
</protein>
<evidence type="ECO:0000256" key="4">
    <source>
        <dbReference type="SAM" id="Phobius"/>
    </source>
</evidence>
<gene>
    <name evidence="7" type="ORF">GCM10010960_15990</name>
</gene>
<reference evidence="7" key="2">
    <citation type="submission" date="2020-09" db="EMBL/GenBank/DDBJ databases">
        <authorList>
            <person name="Sun Q."/>
            <person name="Zhou Y."/>
        </authorList>
    </citation>
    <scope>NUCLEOTIDE SEQUENCE</scope>
    <source>
        <strain evidence="7">CGMCC 1.12726</strain>
    </source>
</reference>
<keyword evidence="1" id="KW-0808">Transferase</keyword>
<sequence length="369" mass="40919">MREFLKSLWHPLSLAGLLAWGAIGLELIQGRPETPTWLAAPVPLAIPVALHLLFLALFLWPSKARAMVLGQLAVALTLMLILRAGSLPILLIMVMAQVTYLWPVRSAALIFASCNVAVYLIYAYVWRFGAPLTMTVMYMSFQAFAAVTSWYAVSAERARDELAAINAELLGTRVLLDAGVRDSERLRISRELHDVAGHKLTALKLNLQALRQKPELAEAAELRLAAELSDELLQDIRAVVQQLRLHDHPPLREALAALALPLPRPVLALELDDDVDRLSMVEAEAVLRCAQEALTNAARHADAGRLHMRLQRQAGEWRLDIHDDGKTPPKSGQGNGLNGMRERIEALGGQLQWRMERGMPLSARWPVRA</sequence>
<dbReference type="Gene3D" id="1.20.5.1930">
    <property type="match status" value="1"/>
</dbReference>
<comment type="caution">
    <text evidence="7">The sequence shown here is derived from an EMBL/GenBank/DDBJ whole genome shotgun (WGS) entry which is preliminary data.</text>
</comment>
<dbReference type="PANTHER" id="PTHR24421:SF59">
    <property type="entry name" value="OXYGEN SENSOR HISTIDINE KINASE NREB"/>
    <property type="match status" value="1"/>
</dbReference>
<dbReference type="InterPro" id="IPR003594">
    <property type="entry name" value="HATPase_dom"/>
</dbReference>
<evidence type="ECO:0000313" key="7">
    <source>
        <dbReference type="EMBL" id="GGF95073.1"/>
    </source>
</evidence>
<feature type="domain" description="Signal transduction histidine kinase subgroup 3 dimerisation and phosphoacceptor" evidence="6">
    <location>
        <begin position="184"/>
        <end position="244"/>
    </location>
</feature>
<evidence type="ECO:0000256" key="3">
    <source>
        <dbReference type="ARBA" id="ARBA00023012"/>
    </source>
</evidence>
<dbReference type="Gene3D" id="3.30.565.10">
    <property type="entry name" value="Histidine kinase-like ATPase, C-terminal domain"/>
    <property type="match status" value="1"/>
</dbReference>
<keyword evidence="2 7" id="KW-0418">Kinase</keyword>
<reference evidence="7" key="1">
    <citation type="journal article" date="2014" name="Int. J. Syst. Evol. Microbiol.">
        <title>Complete genome sequence of Corynebacterium casei LMG S-19264T (=DSM 44701T), isolated from a smear-ripened cheese.</title>
        <authorList>
            <consortium name="US DOE Joint Genome Institute (JGI-PGF)"/>
            <person name="Walter F."/>
            <person name="Albersmeier A."/>
            <person name="Kalinowski J."/>
            <person name="Ruckert C."/>
        </authorList>
    </citation>
    <scope>NUCLEOTIDE SEQUENCE</scope>
    <source>
        <strain evidence="7">CGMCC 1.12726</strain>
    </source>
</reference>
<dbReference type="Pfam" id="PF02518">
    <property type="entry name" value="HATPase_c"/>
    <property type="match status" value="1"/>
</dbReference>
<evidence type="ECO:0000256" key="2">
    <source>
        <dbReference type="ARBA" id="ARBA00022777"/>
    </source>
</evidence>
<dbReference type="GO" id="GO:0046983">
    <property type="term" value="F:protein dimerization activity"/>
    <property type="evidence" value="ECO:0007669"/>
    <property type="project" value="InterPro"/>
</dbReference>
<dbReference type="EMBL" id="BMFO01000003">
    <property type="protein sequence ID" value="GGF95073.1"/>
    <property type="molecule type" value="Genomic_DNA"/>
</dbReference>
<evidence type="ECO:0000259" key="5">
    <source>
        <dbReference type="Pfam" id="PF02518"/>
    </source>
</evidence>
<feature type="transmembrane region" description="Helical" evidence="4">
    <location>
        <begin position="102"/>
        <end position="125"/>
    </location>
</feature>
<dbReference type="SUPFAM" id="SSF55874">
    <property type="entry name" value="ATPase domain of HSP90 chaperone/DNA topoisomerase II/histidine kinase"/>
    <property type="match status" value="1"/>
</dbReference>
<keyword evidence="4" id="KW-0472">Membrane</keyword>
<evidence type="ECO:0000259" key="6">
    <source>
        <dbReference type="Pfam" id="PF07730"/>
    </source>
</evidence>
<dbReference type="CDD" id="cd16917">
    <property type="entry name" value="HATPase_UhpB-NarQ-NarX-like"/>
    <property type="match status" value="1"/>
</dbReference>
<dbReference type="InterPro" id="IPR011712">
    <property type="entry name" value="Sig_transdc_His_kin_sub3_dim/P"/>
</dbReference>
<proteinExistence type="predicted"/>
<evidence type="ECO:0000313" key="8">
    <source>
        <dbReference type="Proteomes" id="UP000632858"/>
    </source>
</evidence>
<dbReference type="PANTHER" id="PTHR24421">
    <property type="entry name" value="NITRATE/NITRITE SENSOR PROTEIN NARX-RELATED"/>
    <property type="match status" value="1"/>
</dbReference>
<feature type="transmembrane region" description="Helical" evidence="4">
    <location>
        <begin position="72"/>
        <end position="96"/>
    </location>
</feature>
<feature type="domain" description="Histidine kinase/HSP90-like ATPase" evidence="5">
    <location>
        <begin position="285"/>
        <end position="358"/>
    </location>
</feature>
<organism evidence="7 8">
    <name type="scientific">Arenimonas maotaiensis</name>
    <dbReference type="NCBI Taxonomy" id="1446479"/>
    <lineage>
        <taxon>Bacteria</taxon>
        <taxon>Pseudomonadati</taxon>
        <taxon>Pseudomonadota</taxon>
        <taxon>Gammaproteobacteria</taxon>
        <taxon>Lysobacterales</taxon>
        <taxon>Lysobacteraceae</taxon>
        <taxon>Arenimonas</taxon>
    </lineage>
</organism>
<keyword evidence="8" id="KW-1185">Reference proteome</keyword>
<dbReference type="Proteomes" id="UP000632858">
    <property type="component" value="Unassembled WGS sequence"/>
</dbReference>
<dbReference type="InterPro" id="IPR036890">
    <property type="entry name" value="HATPase_C_sf"/>
</dbReference>
<dbReference type="AlphaFoldDB" id="A0A917CRQ4"/>